<evidence type="ECO:0000313" key="9">
    <source>
        <dbReference type="Proteomes" id="UP000694871"/>
    </source>
</evidence>
<dbReference type="PANTHER" id="PTHR21444">
    <property type="entry name" value="COILED-COIL DOMAIN-CONTAINING PROTEIN 180"/>
    <property type="match status" value="1"/>
</dbReference>
<feature type="transmembrane region" description="Helical" evidence="8">
    <location>
        <begin position="435"/>
        <end position="461"/>
    </location>
</feature>
<feature type="transmembrane region" description="Helical" evidence="8">
    <location>
        <begin position="187"/>
        <end position="207"/>
    </location>
</feature>
<protein>
    <submittedName>
        <fullName evidence="10">Uncharacterized protein LOC107124723</fullName>
    </submittedName>
</protein>
<evidence type="ECO:0000256" key="3">
    <source>
        <dbReference type="ARBA" id="ARBA00022475"/>
    </source>
</evidence>
<dbReference type="Pfam" id="PF14752">
    <property type="entry name" value="RBP_receptor"/>
    <property type="match status" value="1"/>
</dbReference>
<feature type="transmembrane region" description="Helical" evidence="8">
    <location>
        <begin position="270"/>
        <end position="289"/>
    </location>
</feature>
<keyword evidence="3" id="KW-1003">Cell membrane</keyword>
<evidence type="ECO:0000256" key="1">
    <source>
        <dbReference type="ARBA" id="ARBA00004651"/>
    </source>
</evidence>
<organism evidence="9 10">
    <name type="scientific">Gekko japonicus</name>
    <name type="common">Schlegel's Japanese gecko</name>
    <dbReference type="NCBI Taxonomy" id="146911"/>
    <lineage>
        <taxon>Eukaryota</taxon>
        <taxon>Metazoa</taxon>
        <taxon>Chordata</taxon>
        <taxon>Craniata</taxon>
        <taxon>Vertebrata</taxon>
        <taxon>Euteleostomi</taxon>
        <taxon>Lepidosauria</taxon>
        <taxon>Squamata</taxon>
        <taxon>Bifurcata</taxon>
        <taxon>Gekkota</taxon>
        <taxon>Gekkonidae</taxon>
        <taxon>Gekkoninae</taxon>
        <taxon>Gekko</taxon>
    </lineage>
</organism>
<feature type="transmembrane region" description="Helical" evidence="8">
    <location>
        <begin position="119"/>
        <end position="140"/>
    </location>
</feature>
<evidence type="ECO:0000256" key="2">
    <source>
        <dbReference type="ARBA" id="ARBA00022448"/>
    </source>
</evidence>
<dbReference type="InterPro" id="IPR026612">
    <property type="entry name" value="STRA6-like"/>
</dbReference>
<keyword evidence="6 8" id="KW-0472">Membrane</keyword>
<keyword evidence="2" id="KW-0813">Transport</keyword>
<keyword evidence="9" id="KW-1185">Reference proteome</keyword>
<keyword evidence="5 8" id="KW-1133">Transmembrane helix</keyword>
<feature type="transmembrane region" description="Helical" evidence="8">
    <location>
        <begin position="402"/>
        <end position="423"/>
    </location>
</feature>
<evidence type="ECO:0000256" key="5">
    <source>
        <dbReference type="ARBA" id="ARBA00022989"/>
    </source>
</evidence>
<dbReference type="Proteomes" id="UP000694871">
    <property type="component" value="Unplaced"/>
</dbReference>
<dbReference type="GeneID" id="107124723"/>
<keyword evidence="4 8" id="KW-0812">Transmembrane</keyword>
<reference evidence="10" key="1">
    <citation type="submission" date="2025-08" db="UniProtKB">
        <authorList>
            <consortium name="RefSeq"/>
        </authorList>
    </citation>
    <scope>IDENTIFICATION</scope>
</reference>
<feature type="transmembrane region" description="Helical" evidence="8">
    <location>
        <begin position="147"/>
        <end position="167"/>
    </location>
</feature>
<feature type="transmembrane region" description="Helical" evidence="8">
    <location>
        <begin position="489"/>
        <end position="516"/>
    </location>
</feature>
<evidence type="ECO:0000256" key="7">
    <source>
        <dbReference type="ARBA" id="ARBA00023170"/>
    </source>
</evidence>
<keyword evidence="7" id="KW-0675">Receptor</keyword>
<evidence type="ECO:0000256" key="4">
    <source>
        <dbReference type="ARBA" id="ARBA00022692"/>
    </source>
</evidence>
<proteinExistence type="predicted"/>
<dbReference type="PANTHER" id="PTHR21444:SF17">
    <property type="entry name" value="STIMULATED BY RETINOIC ACID GENE 6 PROTEIN-LIKE"/>
    <property type="match status" value="1"/>
</dbReference>
<evidence type="ECO:0000256" key="8">
    <source>
        <dbReference type="SAM" id="Phobius"/>
    </source>
</evidence>
<evidence type="ECO:0000313" key="10">
    <source>
        <dbReference type="RefSeq" id="XP_015283707.1"/>
    </source>
</evidence>
<feature type="transmembrane region" description="Helical" evidence="8">
    <location>
        <begin position="334"/>
        <end position="357"/>
    </location>
</feature>
<evidence type="ECO:0000256" key="6">
    <source>
        <dbReference type="ARBA" id="ARBA00023136"/>
    </source>
</evidence>
<accession>A0ABM1LCM0</accession>
<sequence length="613" mass="70289">MERFEVCSVTAMSESPQIKILAPKNETCKSSIDLQDFLHYSLVPSVAIVIVLSCLEKRPRRPIDEQCPLLKTQCGTLIPLDFVGAFHNRWSLAFAFGATANKVMILFSKGSLPVQVPQWARAFVILVCAMEVGLSSYPFFTCLSTHFQITGAVLGFLYTGSWFAVIVLNTVQCPHGQVMGEYETIIFYWPSLLCLVFLLGRFIHILVKALWVCLRLGLPTEETSFPGIHQIHYVQQLLRKPPKQQPPKSWIQRKVYKWDPYFRFPSRMTCMAGLAIICLYMFVVMEFYVKKRVLHTLNTLEEHFEMLVAARNASEVLASAVEHLKEFIDVTEEVWIVTTFTTCLTSVSYVFHILACYRKHMKRLWAGEKQFLPLSSYKLSHSVAAIARYSGWQIAYLLWGYLIIHIVSTVFGVILVYSFVLLIKHGQVLEIVKGLGTGILTVGIMVGLMVLQVAMATRFFLQPKILLDDKEKPLALDNRKAFHNFNYFFFFYNVLLGLSACLFRLLCSVVVGAWLIARIDRTIMPRGYEAADMGFRTWIGMLLMDHYHTNPTLVCFCHILVAQSRVRHQQRTTSYHCFSNDTDFRVSKKAKIRWQLLYTLLNNPSLSAFRKPK</sequence>
<comment type="subcellular location">
    <subcellularLocation>
        <location evidence="1">Cell membrane</location>
        <topology evidence="1">Multi-pass membrane protein</topology>
    </subcellularLocation>
</comment>
<name>A0ABM1LCM0_GEKJA</name>
<dbReference type="RefSeq" id="XP_015283707.1">
    <property type="nucleotide sequence ID" value="XM_015428221.1"/>
</dbReference>
<feature type="transmembrane region" description="Helical" evidence="8">
    <location>
        <begin position="90"/>
        <end position="107"/>
    </location>
</feature>
<gene>
    <name evidence="10" type="primary">LOC107124723</name>
</gene>